<evidence type="ECO:0000259" key="3">
    <source>
        <dbReference type="Pfam" id="PF08241"/>
    </source>
</evidence>
<feature type="binding site" evidence="2">
    <location>
        <position position="44"/>
    </location>
    <ligand>
        <name>S-adenosyl-L-methionine</name>
        <dbReference type="ChEBI" id="CHEBI:59789"/>
    </ligand>
</feature>
<gene>
    <name evidence="4" type="ORF">OSB52_11600</name>
</gene>
<reference evidence="4" key="1">
    <citation type="submission" date="2022-10" db="EMBL/GenBank/DDBJ databases">
        <title>WGS of marine actinomycetes from Thailand.</title>
        <authorList>
            <person name="Thawai C."/>
        </authorList>
    </citation>
    <scope>NUCLEOTIDE SEQUENCE</scope>
    <source>
        <strain evidence="4">SW21</strain>
    </source>
</reference>
<evidence type="ECO:0000313" key="5">
    <source>
        <dbReference type="Proteomes" id="UP001143347"/>
    </source>
</evidence>
<dbReference type="Proteomes" id="UP001143347">
    <property type="component" value="Unassembled WGS sequence"/>
</dbReference>
<keyword evidence="4" id="KW-0489">Methyltransferase</keyword>
<dbReference type="PIRSF" id="PIRSF018249">
    <property type="entry name" value="MyrA_prd"/>
    <property type="match status" value="1"/>
</dbReference>
<dbReference type="GO" id="GO:0032259">
    <property type="term" value="P:methylation"/>
    <property type="evidence" value="ECO:0007669"/>
    <property type="project" value="UniProtKB-KW"/>
</dbReference>
<dbReference type="CDD" id="cd02440">
    <property type="entry name" value="AdoMet_MTases"/>
    <property type="match status" value="1"/>
</dbReference>
<dbReference type="GO" id="GO:0046872">
    <property type="term" value="F:metal ion binding"/>
    <property type="evidence" value="ECO:0007669"/>
    <property type="project" value="UniProtKB-KW"/>
</dbReference>
<keyword evidence="1" id="KW-0479">Metal-binding</keyword>
<organism evidence="4 5">
    <name type="scientific">Gordonia aquimaris</name>
    <dbReference type="NCBI Taxonomy" id="2984863"/>
    <lineage>
        <taxon>Bacteria</taxon>
        <taxon>Bacillati</taxon>
        <taxon>Actinomycetota</taxon>
        <taxon>Actinomycetes</taxon>
        <taxon>Mycobacteriales</taxon>
        <taxon>Gordoniaceae</taxon>
        <taxon>Gordonia</taxon>
    </lineage>
</organism>
<dbReference type="AlphaFoldDB" id="A0A9X3I4I2"/>
<evidence type="ECO:0000313" key="4">
    <source>
        <dbReference type="EMBL" id="MCX2964738.1"/>
    </source>
</evidence>
<feature type="binding site" evidence="1">
    <location>
        <position position="4"/>
    </location>
    <ligand>
        <name>Zn(2+)</name>
        <dbReference type="ChEBI" id="CHEBI:29105"/>
    </ligand>
</feature>
<accession>A0A9X3I4I2</accession>
<keyword evidence="4" id="KW-0808">Transferase</keyword>
<keyword evidence="5" id="KW-1185">Reference proteome</keyword>
<dbReference type="Gene3D" id="3.40.50.150">
    <property type="entry name" value="Vaccinia Virus protein VP39"/>
    <property type="match status" value="1"/>
</dbReference>
<evidence type="ECO:0000256" key="1">
    <source>
        <dbReference type="PIRSR" id="PIRSR018249-1"/>
    </source>
</evidence>
<dbReference type="SUPFAM" id="SSF53335">
    <property type="entry name" value="S-adenosyl-L-methionine-dependent methyltransferases"/>
    <property type="match status" value="1"/>
</dbReference>
<dbReference type="EMBL" id="JAPKFM010000010">
    <property type="protein sequence ID" value="MCX2964738.1"/>
    <property type="molecule type" value="Genomic_DNA"/>
</dbReference>
<feature type="binding site" evidence="2">
    <location>
        <position position="166"/>
    </location>
    <ligand>
        <name>S-adenosyl-L-methionine</name>
        <dbReference type="ChEBI" id="CHEBI:59789"/>
    </ligand>
</feature>
<feature type="binding site" evidence="2">
    <location>
        <begin position="78"/>
        <end position="79"/>
    </location>
    <ligand>
        <name>S-adenosyl-L-methionine</name>
        <dbReference type="ChEBI" id="CHEBI:59789"/>
    </ligand>
</feature>
<dbReference type="GO" id="GO:0008757">
    <property type="term" value="F:S-adenosylmethionine-dependent methyltransferase activity"/>
    <property type="evidence" value="ECO:0007669"/>
    <property type="project" value="InterPro"/>
</dbReference>
<keyword evidence="2" id="KW-0949">S-adenosyl-L-methionine</keyword>
<dbReference type="InterPro" id="IPR016718">
    <property type="entry name" value="rRNA_m1G-MeTrfase_A_prd"/>
</dbReference>
<keyword evidence="1" id="KW-0862">Zinc</keyword>
<evidence type="ECO:0000256" key="2">
    <source>
        <dbReference type="PIRSR" id="PIRSR018249-2"/>
    </source>
</evidence>
<dbReference type="InterPro" id="IPR013216">
    <property type="entry name" value="Methyltransf_11"/>
</dbReference>
<dbReference type="Pfam" id="PF08241">
    <property type="entry name" value="Methyltransf_11"/>
    <property type="match status" value="1"/>
</dbReference>
<protein>
    <submittedName>
        <fullName evidence="4">Methyltransferase type 11</fullName>
    </submittedName>
</protein>
<name>A0A9X3I4I2_9ACTN</name>
<dbReference type="InterPro" id="IPR029063">
    <property type="entry name" value="SAM-dependent_MTases_sf"/>
</dbReference>
<comment type="caution">
    <text evidence="4">The sequence shown here is derived from an EMBL/GenBank/DDBJ whole genome shotgun (WGS) entry which is preliminary data.</text>
</comment>
<feature type="domain" description="Methyltransferase type 11" evidence="3">
    <location>
        <begin position="72"/>
        <end position="159"/>
    </location>
</feature>
<sequence length="269" mass="28515">MTSHRFDIARQGYVSLLDGRSTPHRSDTAAMVGARRRVHESGLFDPVFRAVADAAWPVPGSDLESNRPPMVLDAGAGTGHYLAATLAGSDELWGIGLDLSKFCARAIARGHPRAAAVVADVWRPLPIRTASVGAVLSVFSPRNIDEFARVLHPGGVLVVVTPNADHLGEIVGPMDMLGIADDKDRRLRSALGDRFEVIGEHPVAHRRELDAAGIGDLVSMGPSAFHRTADEIASAAAAMTEISGPCGVTVSVTVTVCRPTTGDHRRVSR</sequence>
<proteinExistence type="predicted"/>